<dbReference type="Gene3D" id="3.90.1530.30">
    <property type="match status" value="1"/>
</dbReference>
<feature type="domain" description="ParB-like N-terminal" evidence="4">
    <location>
        <begin position="55"/>
        <end position="148"/>
    </location>
</feature>
<dbReference type="Gene3D" id="1.10.10.2830">
    <property type="match status" value="1"/>
</dbReference>
<evidence type="ECO:0000313" key="5">
    <source>
        <dbReference type="EMBL" id="GAA4747855.1"/>
    </source>
</evidence>
<sequence>MTAPARQQRLGRGIGALLMPDDDRSLEQTRPSDVYFGRASEAADDLQPVPGLRLAALSPDEIRPNPQQPRRDFDEQAMAELVQSVQENGVLQPIVVRPLPPGEDAKFELVMGERRLRASKQAGLRTVPAVVKDTADEQMLQEALLENLHRLQLTPLEEASAYQQLIDDFGITHEELGQRIGRNRTTITNTIRLLRLPEPIQRKVAAGVITPGHARAVLSVVDPELMDRLVEKIVTEDLNVRQAEAAAIRMAGPAKPKKSTGRRNEGLDHIADRLGSRFDTRVRVDLNAKSGRIVIDFGSVQDLNRILEEIGEEKWEEGEARERMLAQRTAALRRS</sequence>
<feature type="region of interest" description="Disordered" evidence="3">
    <location>
        <begin position="1"/>
        <end position="29"/>
    </location>
</feature>
<keyword evidence="2" id="KW-0159">Chromosome partition</keyword>
<dbReference type="CDD" id="cd16393">
    <property type="entry name" value="SPO0J_N"/>
    <property type="match status" value="1"/>
</dbReference>
<dbReference type="SUPFAM" id="SSF109709">
    <property type="entry name" value="KorB DNA-binding domain-like"/>
    <property type="match status" value="1"/>
</dbReference>
<dbReference type="PANTHER" id="PTHR33375:SF1">
    <property type="entry name" value="CHROMOSOME-PARTITIONING PROTEIN PARB-RELATED"/>
    <property type="match status" value="1"/>
</dbReference>
<dbReference type="InterPro" id="IPR004437">
    <property type="entry name" value="ParB/RepB/Spo0J"/>
</dbReference>
<dbReference type="Proteomes" id="UP001500121">
    <property type="component" value="Unassembled WGS sequence"/>
</dbReference>
<proteinExistence type="inferred from homology"/>
<reference evidence="6" key="1">
    <citation type="journal article" date="2019" name="Int. J. Syst. Evol. Microbiol.">
        <title>The Global Catalogue of Microorganisms (GCM) 10K type strain sequencing project: providing services to taxonomists for standard genome sequencing and annotation.</title>
        <authorList>
            <consortium name="The Broad Institute Genomics Platform"/>
            <consortium name="The Broad Institute Genome Sequencing Center for Infectious Disease"/>
            <person name="Wu L."/>
            <person name="Ma J."/>
        </authorList>
    </citation>
    <scope>NUCLEOTIDE SEQUENCE [LARGE SCALE GENOMIC DNA]</scope>
    <source>
        <strain evidence="6">JCM 19015</strain>
    </source>
</reference>
<evidence type="ECO:0000256" key="2">
    <source>
        <dbReference type="ARBA" id="ARBA00022829"/>
    </source>
</evidence>
<dbReference type="InterPro" id="IPR041468">
    <property type="entry name" value="HTH_ParB/Spo0J"/>
</dbReference>
<dbReference type="InterPro" id="IPR050336">
    <property type="entry name" value="Chromosome_partition/occlusion"/>
</dbReference>
<dbReference type="PANTHER" id="PTHR33375">
    <property type="entry name" value="CHROMOSOME-PARTITIONING PROTEIN PARB-RELATED"/>
    <property type="match status" value="1"/>
</dbReference>
<dbReference type="SUPFAM" id="SSF110849">
    <property type="entry name" value="ParB/Sulfiredoxin"/>
    <property type="match status" value="1"/>
</dbReference>
<organism evidence="5 6">
    <name type="scientific">Amnibacterium soli</name>
    <dbReference type="NCBI Taxonomy" id="1282736"/>
    <lineage>
        <taxon>Bacteria</taxon>
        <taxon>Bacillati</taxon>
        <taxon>Actinomycetota</taxon>
        <taxon>Actinomycetes</taxon>
        <taxon>Micrococcales</taxon>
        <taxon>Microbacteriaceae</taxon>
        <taxon>Amnibacterium</taxon>
    </lineage>
</organism>
<evidence type="ECO:0000256" key="1">
    <source>
        <dbReference type="ARBA" id="ARBA00006295"/>
    </source>
</evidence>
<dbReference type="NCBIfam" id="TIGR00180">
    <property type="entry name" value="parB_part"/>
    <property type="match status" value="1"/>
</dbReference>
<dbReference type="InterPro" id="IPR003115">
    <property type="entry name" value="ParB_N"/>
</dbReference>
<comment type="caution">
    <text evidence="5">The sequence shown here is derived from an EMBL/GenBank/DDBJ whole genome shotgun (WGS) entry which is preliminary data.</text>
</comment>
<comment type="similarity">
    <text evidence="1">Belongs to the ParB family.</text>
</comment>
<protein>
    <submittedName>
        <fullName evidence="5">ParB/RepB/Spo0J family partition protein</fullName>
    </submittedName>
</protein>
<evidence type="ECO:0000256" key="3">
    <source>
        <dbReference type="SAM" id="MobiDB-lite"/>
    </source>
</evidence>
<accession>A0ABP8Z6G7</accession>
<dbReference type="SMART" id="SM00470">
    <property type="entry name" value="ParB"/>
    <property type="match status" value="1"/>
</dbReference>
<name>A0ABP8Z6G7_9MICO</name>
<dbReference type="Pfam" id="PF17762">
    <property type="entry name" value="HTH_ParB"/>
    <property type="match status" value="1"/>
</dbReference>
<dbReference type="EMBL" id="BAABLP010000004">
    <property type="protein sequence ID" value="GAA4747855.1"/>
    <property type="molecule type" value="Genomic_DNA"/>
</dbReference>
<keyword evidence="6" id="KW-1185">Reference proteome</keyword>
<evidence type="ECO:0000313" key="6">
    <source>
        <dbReference type="Proteomes" id="UP001500121"/>
    </source>
</evidence>
<evidence type="ECO:0000259" key="4">
    <source>
        <dbReference type="SMART" id="SM00470"/>
    </source>
</evidence>
<gene>
    <name evidence="5" type="ORF">GCM10025783_20000</name>
</gene>
<dbReference type="Pfam" id="PF02195">
    <property type="entry name" value="ParB_N"/>
    <property type="match status" value="1"/>
</dbReference>
<dbReference type="InterPro" id="IPR036086">
    <property type="entry name" value="ParB/Sulfiredoxin_sf"/>
</dbReference>